<dbReference type="AlphaFoldDB" id="A0A5C6V802"/>
<dbReference type="SUPFAM" id="SSF51161">
    <property type="entry name" value="Trimeric LpxA-like enzymes"/>
    <property type="match status" value="1"/>
</dbReference>
<dbReference type="PANTHER" id="PTHR23416">
    <property type="entry name" value="SIALIC ACID SYNTHASE-RELATED"/>
    <property type="match status" value="1"/>
</dbReference>
<comment type="caution">
    <text evidence="1">The sequence shown here is derived from an EMBL/GenBank/DDBJ whole genome shotgun (WGS) entry which is preliminary data.</text>
</comment>
<dbReference type="EMBL" id="VORB01000004">
    <property type="protein sequence ID" value="TXC81413.1"/>
    <property type="molecule type" value="Genomic_DNA"/>
</dbReference>
<protein>
    <submittedName>
        <fullName evidence="1">Acyltransferase</fullName>
    </submittedName>
</protein>
<dbReference type="Proteomes" id="UP000321168">
    <property type="component" value="Unassembled WGS sequence"/>
</dbReference>
<dbReference type="PANTHER" id="PTHR23416:SF78">
    <property type="entry name" value="LIPOPOLYSACCHARIDE BIOSYNTHESIS O-ACETYL TRANSFERASE WBBJ-RELATED"/>
    <property type="match status" value="1"/>
</dbReference>
<keyword evidence="2" id="KW-1185">Reference proteome</keyword>
<dbReference type="Gene3D" id="2.160.10.10">
    <property type="entry name" value="Hexapeptide repeat proteins"/>
    <property type="match status" value="1"/>
</dbReference>
<dbReference type="InterPro" id="IPR051159">
    <property type="entry name" value="Hexapeptide_acetyltransf"/>
</dbReference>
<gene>
    <name evidence="1" type="ORF">FRX97_05245</name>
</gene>
<dbReference type="GO" id="GO:0016746">
    <property type="term" value="F:acyltransferase activity"/>
    <property type="evidence" value="ECO:0007669"/>
    <property type="project" value="UniProtKB-KW"/>
</dbReference>
<dbReference type="CDD" id="cd04647">
    <property type="entry name" value="LbH_MAT_like"/>
    <property type="match status" value="1"/>
</dbReference>
<organism evidence="1 2">
    <name type="scientific">Luteibaculum oceani</name>
    <dbReference type="NCBI Taxonomy" id="1294296"/>
    <lineage>
        <taxon>Bacteria</taxon>
        <taxon>Pseudomonadati</taxon>
        <taxon>Bacteroidota</taxon>
        <taxon>Flavobacteriia</taxon>
        <taxon>Flavobacteriales</taxon>
        <taxon>Luteibaculaceae</taxon>
        <taxon>Luteibaculum</taxon>
    </lineage>
</organism>
<evidence type="ECO:0000313" key="1">
    <source>
        <dbReference type="EMBL" id="TXC81413.1"/>
    </source>
</evidence>
<keyword evidence="1" id="KW-0808">Transferase</keyword>
<dbReference type="InterPro" id="IPR001451">
    <property type="entry name" value="Hexapep"/>
</dbReference>
<dbReference type="Pfam" id="PF00132">
    <property type="entry name" value="Hexapep"/>
    <property type="match status" value="1"/>
</dbReference>
<name>A0A5C6V802_9FLAO</name>
<sequence length="180" mass="19860">MLRGLYRFVKRELVRWRFERRNIYFKGNFKIGKGVEINTKYGGKIVFGENIELGDYTKFITFGGDISIGDYCSFNPFCVIYGHGGLEVGNKVRVATQTVIIPANHSYKDLEISIMHQKESRKGIVIGSDVWIAAGARILDGVNIGNGVVVAAGSVVTKSFESNRVIGGVPAKVIKVRDGK</sequence>
<accession>A0A5C6V802</accession>
<evidence type="ECO:0000313" key="2">
    <source>
        <dbReference type="Proteomes" id="UP000321168"/>
    </source>
</evidence>
<dbReference type="InterPro" id="IPR011004">
    <property type="entry name" value="Trimer_LpxA-like_sf"/>
</dbReference>
<dbReference type="OrthoDB" id="9812571at2"/>
<proteinExistence type="predicted"/>
<keyword evidence="1" id="KW-0012">Acyltransferase</keyword>
<reference evidence="1 2" key="1">
    <citation type="submission" date="2019-08" db="EMBL/GenBank/DDBJ databases">
        <title>Genome of Luteibaculum oceani JCM 18817.</title>
        <authorList>
            <person name="Bowman J.P."/>
        </authorList>
    </citation>
    <scope>NUCLEOTIDE SEQUENCE [LARGE SCALE GENOMIC DNA]</scope>
    <source>
        <strain evidence="1 2">JCM 18817</strain>
    </source>
</reference>